<evidence type="ECO:0000313" key="1">
    <source>
        <dbReference type="EMBL" id="GMM52702.1"/>
    </source>
</evidence>
<sequence length="108" mass="12409">MDAFFPSYCSVCYKDIEGVGLYCSEECKEQDSSPRYTRHSHGACKKNLSLNYPSVLSREQRDMQIPIEERYIPELIPELSLSDEDEFSDEGDLIKSIPAEARIYGFAR</sequence>
<dbReference type="Proteomes" id="UP001362899">
    <property type="component" value="Unassembled WGS sequence"/>
</dbReference>
<gene>
    <name evidence="1" type="ORF">DASB73_036650</name>
</gene>
<dbReference type="Pfam" id="PF12855">
    <property type="entry name" value="Ecl1"/>
    <property type="match status" value="1"/>
</dbReference>
<protein>
    <recommendedName>
        <fullName evidence="3">MYND-type domain-containing protein</fullName>
    </recommendedName>
</protein>
<dbReference type="InterPro" id="IPR024368">
    <property type="entry name" value="Ecl1/2/3"/>
</dbReference>
<proteinExistence type="predicted"/>
<evidence type="ECO:0000313" key="2">
    <source>
        <dbReference type="Proteomes" id="UP001362899"/>
    </source>
</evidence>
<keyword evidence="2" id="KW-1185">Reference proteome</keyword>
<comment type="caution">
    <text evidence="1">The sequence shown here is derived from an EMBL/GenBank/DDBJ whole genome shotgun (WGS) entry which is preliminary data.</text>
</comment>
<organism evidence="1 2">
    <name type="scientific">Starmerella bacillaris</name>
    <name type="common">Yeast</name>
    <name type="synonym">Candida zemplinina</name>
    <dbReference type="NCBI Taxonomy" id="1247836"/>
    <lineage>
        <taxon>Eukaryota</taxon>
        <taxon>Fungi</taxon>
        <taxon>Dikarya</taxon>
        <taxon>Ascomycota</taxon>
        <taxon>Saccharomycotina</taxon>
        <taxon>Dipodascomycetes</taxon>
        <taxon>Dipodascales</taxon>
        <taxon>Trichomonascaceae</taxon>
        <taxon>Starmerella</taxon>
    </lineage>
</organism>
<dbReference type="EMBL" id="BTGC01000008">
    <property type="protein sequence ID" value="GMM52702.1"/>
    <property type="molecule type" value="Genomic_DNA"/>
</dbReference>
<dbReference type="AlphaFoldDB" id="A0AAV5RP51"/>
<evidence type="ECO:0008006" key="3">
    <source>
        <dbReference type="Google" id="ProtNLM"/>
    </source>
</evidence>
<reference evidence="1 2" key="1">
    <citation type="journal article" date="2023" name="Elife">
        <title>Identification of key yeast species and microbe-microbe interactions impacting larval growth of Drosophila in the wild.</title>
        <authorList>
            <person name="Mure A."/>
            <person name="Sugiura Y."/>
            <person name="Maeda R."/>
            <person name="Honda K."/>
            <person name="Sakurai N."/>
            <person name="Takahashi Y."/>
            <person name="Watada M."/>
            <person name="Katoh T."/>
            <person name="Gotoh A."/>
            <person name="Gotoh Y."/>
            <person name="Taniguchi I."/>
            <person name="Nakamura K."/>
            <person name="Hayashi T."/>
            <person name="Katayama T."/>
            <person name="Uemura T."/>
            <person name="Hattori Y."/>
        </authorList>
    </citation>
    <scope>NUCLEOTIDE SEQUENCE [LARGE SCALE GENOMIC DNA]</scope>
    <source>
        <strain evidence="1 2">SB-73</strain>
    </source>
</reference>
<name>A0AAV5RP51_STABA</name>
<accession>A0AAV5RP51</accession>